<comment type="subcellular location">
    <subcellularLocation>
        <location evidence="1">Membrane</location>
        <topology evidence="1">Multi-pass membrane protein</topology>
    </subcellularLocation>
</comment>
<keyword evidence="12" id="KW-1185">Reference proteome</keyword>
<dbReference type="EMBL" id="GL996527">
    <property type="protein sequence ID" value="EGV61880.1"/>
    <property type="molecule type" value="Genomic_DNA"/>
</dbReference>
<dbReference type="Pfam" id="PF14703">
    <property type="entry name" value="PHM7_cyt"/>
    <property type="match status" value="1"/>
</dbReference>
<dbReference type="Pfam" id="PF13967">
    <property type="entry name" value="RSN1_TM"/>
    <property type="match status" value="1"/>
</dbReference>
<reference evidence="11 12" key="1">
    <citation type="journal article" date="2011" name="Proc. Natl. Acad. Sci. U.S.A.">
        <title>Comparative genomics of xylose-fermenting fungi for enhanced biofuel production.</title>
        <authorList>
            <person name="Wohlbach D.J."/>
            <person name="Kuo A."/>
            <person name="Sato T.K."/>
            <person name="Potts K.M."/>
            <person name="Salamov A.A."/>
            <person name="LaButti K.M."/>
            <person name="Sun H."/>
            <person name="Clum A."/>
            <person name="Pangilinan J.L."/>
            <person name="Lindquist E.A."/>
            <person name="Lucas S."/>
            <person name="Lapidus A."/>
            <person name="Jin M."/>
            <person name="Gunawan C."/>
            <person name="Balan V."/>
            <person name="Dale B.E."/>
            <person name="Jeffries T.W."/>
            <person name="Zinkel R."/>
            <person name="Barry K.W."/>
            <person name="Grigoriev I.V."/>
            <person name="Gasch A.P."/>
        </authorList>
    </citation>
    <scope>NUCLEOTIDE SEQUENCE [LARGE SCALE GENOMIC DNA]</scope>
    <source>
        <strain evidence="12">ATCC 10573 / BCRC 21748 / CBS 615 / JCM 9827 / NBRC 10315 / NRRL Y-1498 / VKM Y-70</strain>
    </source>
</reference>
<evidence type="ECO:0000256" key="1">
    <source>
        <dbReference type="ARBA" id="ARBA00004141"/>
    </source>
</evidence>
<feature type="transmembrane region" description="Helical" evidence="7">
    <location>
        <begin position="701"/>
        <end position="721"/>
    </location>
</feature>
<feature type="domain" description="CSC1/OSCA1-like N-terminal transmembrane" evidence="9">
    <location>
        <begin position="27"/>
        <end position="183"/>
    </location>
</feature>
<dbReference type="GeneID" id="18249516"/>
<feature type="transmembrane region" description="Helical" evidence="7">
    <location>
        <begin position="590"/>
        <end position="618"/>
    </location>
</feature>
<evidence type="ECO:0000313" key="12">
    <source>
        <dbReference type="Proteomes" id="UP000000707"/>
    </source>
</evidence>
<feature type="transmembrane region" description="Helical" evidence="7">
    <location>
        <begin position="727"/>
        <end position="747"/>
    </location>
</feature>
<feature type="transmembrane region" description="Helical" evidence="7">
    <location>
        <begin position="456"/>
        <end position="478"/>
    </location>
</feature>
<feature type="transmembrane region" description="Helical" evidence="7">
    <location>
        <begin position="161"/>
        <end position="182"/>
    </location>
</feature>
<evidence type="ECO:0000256" key="3">
    <source>
        <dbReference type="ARBA" id="ARBA00022448"/>
    </source>
</evidence>
<evidence type="ECO:0000259" key="10">
    <source>
        <dbReference type="Pfam" id="PF14703"/>
    </source>
</evidence>
<dbReference type="Proteomes" id="UP000000707">
    <property type="component" value="Unassembled WGS sequence"/>
</dbReference>
<feature type="domain" description="CSC1/OSCA1-like 7TM region" evidence="8">
    <location>
        <begin position="458"/>
        <end position="720"/>
    </location>
</feature>
<evidence type="ECO:0000256" key="5">
    <source>
        <dbReference type="ARBA" id="ARBA00022989"/>
    </source>
</evidence>
<evidence type="ECO:0000259" key="8">
    <source>
        <dbReference type="Pfam" id="PF02714"/>
    </source>
</evidence>
<keyword evidence="6 7" id="KW-0472">Membrane</keyword>
<accession>G3B9G4</accession>
<organism evidence="12">
    <name type="scientific">Candida tenuis (strain ATCC 10573 / BCRC 21748 / CBS 615 / JCM 9827 / NBRC 10315 / NRRL Y-1498 / VKM Y-70)</name>
    <name type="common">Yeast</name>
    <name type="synonym">Yamadazyma tenuis</name>
    <dbReference type="NCBI Taxonomy" id="590646"/>
    <lineage>
        <taxon>Eukaryota</taxon>
        <taxon>Fungi</taxon>
        <taxon>Dikarya</taxon>
        <taxon>Ascomycota</taxon>
        <taxon>Saccharomycotina</taxon>
        <taxon>Pichiomycetes</taxon>
        <taxon>Debaryomycetaceae</taxon>
        <taxon>Yamadazyma</taxon>
    </lineage>
</organism>
<keyword evidence="4 7" id="KW-0812">Transmembrane</keyword>
<dbReference type="PANTHER" id="PTHR13018:SF5">
    <property type="entry name" value="RE44586P"/>
    <property type="match status" value="1"/>
</dbReference>
<evidence type="ECO:0000256" key="6">
    <source>
        <dbReference type="ARBA" id="ARBA00023136"/>
    </source>
</evidence>
<dbReference type="GO" id="GO:0005886">
    <property type="term" value="C:plasma membrane"/>
    <property type="evidence" value="ECO:0007669"/>
    <property type="project" value="TreeGrafter"/>
</dbReference>
<feature type="transmembrane region" description="Helical" evidence="7">
    <location>
        <begin position="638"/>
        <end position="660"/>
    </location>
</feature>
<name>G3B9G4_CANTC</name>
<keyword evidence="5 7" id="KW-1133">Transmembrane helix</keyword>
<evidence type="ECO:0000256" key="4">
    <source>
        <dbReference type="ARBA" id="ARBA00022692"/>
    </source>
</evidence>
<proteinExistence type="inferred from homology"/>
<feature type="transmembrane region" description="Helical" evidence="7">
    <location>
        <begin position="118"/>
        <end position="135"/>
    </location>
</feature>
<dbReference type="AlphaFoldDB" id="G3B9G4"/>
<evidence type="ECO:0000256" key="7">
    <source>
        <dbReference type="SAM" id="Phobius"/>
    </source>
</evidence>
<feature type="transmembrane region" description="Helical" evidence="7">
    <location>
        <begin position="27"/>
        <end position="46"/>
    </location>
</feature>
<comment type="similarity">
    <text evidence="2">Belongs to the CSC1 (TC 1.A.17) family.</text>
</comment>
<dbReference type="InterPro" id="IPR003864">
    <property type="entry name" value="CSC1/OSCA1-like_7TM"/>
</dbReference>
<evidence type="ECO:0000259" key="9">
    <source>
        <dbReference type="Pfam" id="PF13967"/>
    </source>
</evidence>
<dbReference type="eggNOG" id="KOG1134">
    <property type="taxonomic scope" value="Eukaryota"/>
</dbReference>
<feature type="domain" description="CSC1/OSCA1-like cytosolic" evidence="10">
    <location>
        <begin position="204"/>
        <end position="444"/>
    </location>
</feature>
<dbReference type="PANTHER" id="PTHR13018">
    <property type="entry name" value="PROBABLE MEMBRANE PROTEIN DUF221-RELATED"/>
    <property type="match status" value="1"/>
</dbReference>
<dbReference type="KEGG" id="cten:18249516"/>
<gene>
    <name evidence="11" type="ORF">CANTEDRAFT_131352</name>
</gene>
<dbReference type="HOGENOM" id="CLU_002458_0_2_1"/>
<sequence>MDIFDTNSTNPINDPQLYRGVAKAAKVQVVIAVILGLSAFLTFALLRSKYPKIYVANFNQVNHNYLHSSSRQNLPRLPTKSLFGWIPIVLKINEEQVLEHAGLDAVVFLGFFKMCIKILSSCVILALVVISPIRYKFTGRLDQDYPPDNPDTKKRYQNNEYLLWLYVCFTYVVTGIVMYFLFKQTKKIINMRQKYLGQQNSITDRTIKLSGIPPKLRDEEDLKRHIESLGLGEIESITIVREWTDLNKLFKLRKKVLSDLENQWVYYFEINNLKNQNDLIAAHLHPNLGDSINLNRQYQDVLQDESASFSDTIPEPAEIPALARHSSIVQQLTDDFDNEVTEDSISHLPLLNDESFRRPRLRQKWWNVFSPTVDSITYYTEKLDIIDKEILKARTREYPATSSAFVTMKSVAEAQIIAQSVLDPKVNHLTSSLAPAPHDIRWDNLCMTRSERNSRIGTVTFFLGLLSIILVIPVSYLARFLNTKTISEISPKLGEFLKNNPYAETLVTGVLPPYIFTLLNMVVPYFYIYMTSKQGYTSHSDEEISSVSKNFFYTFVNLFLVFTLVGTASLTDTIKIAYQLAQSLRDLSLFYVDLIILQGIGIFPYKLLLLGNLLKFMFGSLLWCKTPRDYIKLYKPPVFNFGLQLPQPMLVFIIVIIYSIMSTKILTAGLAYFLIGYFVFKYQLLYACVHPPHSTGKVWPLIFHRVVMGVFILHVMMAATLSLQKAFYSVLALAPLPLFVLGCLWNFEKNYVPLSYFIALKAINNNELVAHSSYHDEESFLTDTNEVQTTVTNDANETFKTLDERREINQTYDYPYLIESLDGPLVAVDKNDLLLVNGDGMTVRKLKSSVGNFY</sequence>
<protein>
    <submittedName>
        <fullName evidence="11">DUF221-domain-containing protein</fullName>
    </submittedName>
</protein>
<dbReference type="InterPro" id="IPR045122">
    <property type="entry name" value="Csc1-like"/>
</dbReference>
<dbReference type="GO" id="GO:0005227">
    <property type="term" value="F:calcium-activated cation channel activity"/>
    <property type="evidence" value="ECO:0007669"/>
    <property type="project" value="InterPro"/>
</dbReference>
<keyword evidence="3" id="KW-0813">Transport</keyword>
<dbReference type="RefSeq" id="XP_006688050.1">
    <property type="nucleotide sequence ID" value="XM_006687987.1"/>
</dbReference>
<dbReference type="Pfam" id="PF02714">
    <property type="entry name" value="RSN1_7TM"/>
    <property type="match status" value="1"/>
</dbReference>
<feature type="transmembrane region" description="Helical" evidence="7">
    <location>
        <begin position="511"/>
        <end position="530"/>
    </location>
</feature>
<dbReference type="OrthoDB" id="1689567at2759"/>
<feature type="transmembrane region" description="Helical" evidence="7">
    <location>
        <begin position="666"/>
        <end position="689"/>
    </location>
</feature>
<dbReference type="InterPro" id="IPR032880">
    <property type="entry name" value="CSC1/OSCA1-like_N"/>
</dbReference>
<evidence type="ECO:0000313" key="11">
    <source>
        <dbReference type="EMBL" id="EGV61880.1"/>
    </source>
</evidence>
<dbReference type="InterPro" id="IPR027815">
    <property type="entry name" value="CSC1/OSCA1-like_cyt"/>
</dbReference>
<evidence type="ECO:0000256" key="2">
    <source>
        <dbReference type="ARBA" id="ARBA00007779"/>
    </source>
</evidence>
<feature type="transmembrane region" description="Helical" evidence="7">
    <location>
        <begin position="551"/>
        <end position="570"/>
    </location>
</feature>